<organism evidence="2 3">
    <name type="scientific">Symbiodinium microadriaticum</name>
    <name type="common">Dinoflagellate</name>
    <name type="synonym">Zooxanthella microadriatica</name>
    <dbReference type="NCBI Taxonomy" id="2951"/>
    <lineage>
        <taxon>Eukaryota</taxon>
        <taxon>Sar</taxon>
        <taxon>Alveolata</taxon>
        <taxon>Dinophyceae</taxon>
        <taxon>Suessiales</taxon>
        <taxon>Symbiodiniaceae</taxon>
        <taxon>Symbiodinium</taxon>
    </lineage>
</organism>
<comment type="caution">
    <text evidence="2">The sequence shown here is derived from an EMBL/GenBank/DDBJ whole genome shotgun (WGS) entry which is preliminary data.</text>
</comment>
<evidence type="ECO:0000313" key="2">
    <source>
        <dbReference type="EMBL" id="OLP89410.1"/>
    </source>
</evidence>
<feature type="compositionally biased region" description="Basic residues" evidence="1">
    <location>
        <begin position="127"/>
        <end position="136"/>
    </location>
</feature>
<feature type="region of interest" description="Disordered" evidence="1">
    <location>
        <begin position="127"/>
        <end position="147"/>
    </location>
</feature>
<evidence type="ECO:0000256" key="1">
    <source>
        <dbReference type="SAM" id="MobiDB-lite"/>
    </source>
</evidence>
<evidence type="ECO:0000313" key="3">
    <source>
        <dbReference type="Proteomes" id="UP000186817"/>
    </source>
</evidence>
<protein>
    <submittedName>
        <fullName evidence="2">Uncharacterized protein</fullName>
    </submittedName>
</protein>
<dbReference type="EMBL" id="LSRX01000761">
    <property type="protein sequence ID" value="OLP89410.1"/>
    <property type="molecule type" value="Genomic_DNA"/>
</dbReference>
<accession>A0A1Q9D2K0</accession>
<gene>
    <name evidence="2" type="ORF">AK812_SmicGene29145</name>
</gene>
<proteinExistence type="predicted"/>
<reference evidence="2 3" key="1">
    <citation type="submission" date="2016-02" db="EMBL/GenBank/DDBJ databases">
        <title>Genome analysis of coral dinoflagellate symbionts highlights evolutionary adaptations to a symbiotic lifestyle.</title>
        <authorList>
            <person name="Aranda M."/>
            <person name="Li Y."/>
            <person name="Liew Y.J."/>
            <person name="Baumgarten S."/>
            <person name="Simakov O."/>
            <person name="Wilson M."/>
            <person name="Piel J."/>
            <person name="Ashoor H."/>
            <person name="Bougouffa S."/>
            <person name="Bajic V.B."/>
            <person name="Ryu T."/>
            <person name="Ravasi T."/>
            <person name="Bayer T."/>
            <person name="Micklem G."/>
            <person name="Kim H."/>
            <person name="Bhak J."/>
            <person name="Lajeunesse T.C."/>
            <person name="Voolstra C.R."/>
        </authorList>
    </citation>
    <scope>NUCLEOTIDE SEQUENCE [LARGE SCALE GENOMIC DNA]</scope>
    <source>
        <strain evidence="2 3">CCMP2467</strain>
    </source>
</reference>
<name>A0A1Q9D2K0_SYMMI</name>
<sequence length="222" mass="25015">MDWAAGCSGYSECFQLAQRTAELSHRWWSRLTPSDPLYVRLQAGTFWQALTWRIWTRSLSNEYGNEGDSALLTPAEKAAQLEKSVTIVRARRRREMPGGVALQLPARHRPRLTAFLRPAAARKRPAVKPRSWRGLHRQGNQKAPRPSPPGVFVIAWRSTPLRRSLVFKALYIRSPVFSNFSAQLPWQLADRVLVCSGVPGTASWACEIGLQADVIVQPQKFG</sequence>
<dbReference type="Proteomes" id="UP000186817">
    <property type="component" value="Unassembled WGS sequence"/>
</dbReference>
<keyword evidence="3" id="KW-1185">Reference proteome</keyword>
<dbReference type="AlphaFoldDB" id="A0A1Q9D2K0"/>